<evidence type="ECO:0000313" key="1">
    <source>
        <dbReference type="EMBL" id="CAD7679928.1"/>
    </source>
</evidence>
<name>A0A811YTJ7_NYCPR</name>
<proteinExistence type="predicted"/>
<dbReference type="EMBL" id="CAJHUB010000746">
    <property type="protein sequence ID" value="CAD7679928.1"/>
    <property type="molecule type" value="Genomic_DNA"/>
</dbReference>
<evidence type="ECO:0000313" key="2">
    <source>
        <dbReference type="Proteomes" id="UP000645828"/>
    </source>
</evidence>
<keyword evidence="2" id="KW-1185">Reference proteome</keyword>
<sequence length="146" mass="16517">MMRTLPRWHSPGAREKCSHSKNWLHMHTQSSYAHPGYSVGVSTLRSHPCFTWRPPSSRGANGFKVLLSMREPHPKGKVEIFIMGRRRFQKPKAAFWPRSPRGKRCGGTNVPARVFLCTTVMSSLDEATQALETGQETVQEPVTKTQ</sequence>
<accession>A0A811YTJ7</accession>
<protein>
    <submittedName>
        <fullName evidence="1">(raccoon dog) hypothetical protein</fullName>
    </submittedName>
</protein>
<organism evidence="1 2">
    <name type="scientific">Nyctereutes procyonoides</name>
    <name type="common">Raccoon dog</name>
    <name type="synonym">Canis procyonoides</name>
    <dbReference type="NCBI Taxonomy" id="34880"/>
    <lineage>
        <taxon>Eukaryota</taxon>
        <taxon>Metazoa</taxon>
        <taxon>Chordata</taxon>
        <taxon>Craniata</taxon>
        <taxon>Vertebrata</taxon>
        <taxon>Euteleostomi</taxon>
        <taxon>Mammalia</taxon>
        <taxon>Eutheria</taxon>
        <taxon>Laurasiatheria</taxon>
        <taxon>Carnivora</taxon>
        <taxon>Caniformia</taxon>
        <taxon>Canidae</taxon>
        <taxon>Nyctereutes</taxon>
    </lineage>
</organism>
<dbReference type="Proteomes" id="UP000645828">
    <property type="component" value="Unassembled WGS sequence"/>
</dbReference>
<gene>
    <name evidence="1" type="ORF">NYPRO_LOCUS12727</name>
</gene>
<comment type="caution">
    <text evidence="1">The sequence shown here is derived from an EMBL/GenBank/DDBJ whole genome shotgun (WGS) entry which is preliminary data.</text>
</comment>
<dbReference type="AlphaFoldDB" id="A0A811YTJ7"/>
<reference evidence="1" key="1">
    <citation type="submission" date="2020-12" db="EMBL/GenBank/DDBJ databases">
        <authorList>
            <consortium name="Molecular Ecology Group"/>
        </authorList>
    </citation>
    <scope>NUCLEOTIDE SEQUENCE</scope>
    <source>
        <strain evidence="1">TBG_1078</strain>
    </source>
</reference>